<comment type="caution">
    <text evidence="1">The sequence shown here is derived from an EMBL/GenBank/DDBJ whole genome shotgun (WGS) entry which is preliminary data.</text>
</comment>
<dbReference type="Proteomes" id="UP001194468">
    <property type="component" value="Unassembled WGS sequence"/>
</dbReference>
<gene>
    <name evidence="1" type="ORF">L210DRAFT_2473342</name>
</gene>
<sequence length="100" mass="11012">MIMLIPRPTIWLCWSLEGGSCDTACSGLLILHLSIAIRSVMIEMCGMLWVSESESILEVRPLSSLLQFELQASTSISTLTGHVKDLRRQQTASTDSDSLT</sequence>
<organism evidence="1 2">
    <name type="scientific">Boletus edulis BED1</name>
    <dbReference type="NCBI Taxonomy" id="1328754"/>
    <lineage>
        <taxon>Eukaryota</taxon>
        <taxon>Fungi</taxon>
        <taxon>Dikarya</taxon>
        <taxon>Basidiomycota</taxon>
        <taxon>Agaricomycotina</taxon>
        <taxon>Agaricomycetes</taxon>
        <taxon>Agaricomycetidae</taxon>
        <taxon>Boletales</taxon>
        <taxon>Boletineae</taxon>
        <taxon>Boletaceae</taxon>
        <taxon>Boletoideae</taxon>
        <taxon>Boletus</taxon>
    </lineage>
</organism>
<accession>A0AAD4BCF7</accession>
<protein>
    <submittedName>
        <fullName evidence="1">Uncharacterized protein</fullName>
    </submittedName>
</protein>
<evidence type="ECO:0000313" key="2">
    <source>
        <dbReference type="Proteomes" id="UP001194468"/>
    </source>
</evidence>
<dbReference type="AlphaFoldDB" id="A0AAD4BCF7"/>
<reference evidence="1" key="2">
    <citation type="journal article" date="2020" name="Nat. Commun.">
        <title>Large-scale genome sequencing of mycorrhizal fungi provides insights into the early evolution of symbiotic traits.</title>
        <authorList>
            <person name="Miyauchi S."/>
            <person name="Kiss E."/>
            <person name="Kuo A."/>
            <person name="Drula E."/>
            <person name="Kohler A."/>
            <person name="Sanchez-Garcia M."/>
            <person name="Morin E."/>
            <person name="Andreopoulos B."/>
            <person name="Barry K.W."/>
            <person name="Bonito G."/>
            <person name="Buee M."/>
            <person name="Carver A."/>
            <person name="Chen C."/>
            <person name="Cichocki N."/>
            <person name="Clum A."/>
            <person name="Culley D."/>
            <person name="Crous P.W."/>
            <person name="Fauchery L."/>
            <person name="Girlanda M."/>
            <person name="Hayes R.D."/>
            <person name="Keri Z."/>
            <person name="LaButti K."/>
            <person name="Lipzen A."/>
            <person name="Lombard V."/>
            <person name="Magnuson J."/>
            <person name="Maillard F."/>
            <person name="Murat C."/>
            <person name="Nolan M."/>
            <person name="Ohm R.A."/>
            <person name="Pangilinan J."/>
            <person name="Pereira M.F."/>
            <person name="Perotto S."/>
            <person name="Peter M."/>
            <person name="Pfister S."/>
            <person name="Riley R."/>
            <person name="Sitrit Y."/>
            <person name="Stielow J.B."/>
            <person name="Szollosi G."/>
            <person name="Zifcakova L."/>
            <person name="Stursova M."/>
            <person name="Spatafora J.W."/>
            <person name="Tedersoo L."/>
            <person name="Vaario L.M."/>
            <person name="Yamada A."/>
            <person name="Yan M."/>
            <person name="Wang P."/>
            <person name="Xu J."/>
            <person name="Bruns T."/>
            <person name="Baldrian P."/>
            <person name="Vilgalys R."/>
            <person name="Dunand C."/>
            <person name="Henrissat B."/>
            <person name="Grigoriev I.V."/>
            <person name="Hibbett D."/>
            <person name="Nagy L.G."/>
            <person name="Martin F.M."/>
        </authorList>
    </citation>
    <scope>NUCLEOTIDE SEQUENCE</scope>
    <source>
        <strain evidence="1">BED1</strain>
    </source>
</reference>
<evidence type="ECO:0000313" key="1">
    <source>
        <dbReference type="EMBL" id="KAF8417539.1"/>
    </source>
</evidence>
<proteinExistence type="predicted"/>
<dbReference type="EMBL" id="WHUW01000219">
    <property type="protein sequence ID" value="KAF8417539.1"/>
    <property type="molecule type" value="Genomic_DNA"/>
</dbReference>
<name>A0AAD4BCF7_BOLED</name>
<reference evidence="1" key="1">
    <citation type="submission" date="2019-10" db="EMBL/GenBank/DDBJ databases">
        <authorList>
            <consortium name="DOE Joint Genome Institute"/>
            <person name="Kuo A."/>
            <person name="Miyauchi S."/>
            <person name="Kiss E."/>
            <person name="Drula E."/>
            <person name="Kohler A."/>
            <person name="Sanchez-Garcia M."/>
            <person name="Andreopoulos B."/>
            <person name="Barry K.W."/>
            <person name="Bonito G."/>
            <person name="Buee M."/>
            <person name="Carver A."/>
            <person name="Chen C."/>
            <person name="Cichocki N."/>
            <person name="Clum A."/>
            <person name="Culley D."/>
            <person name="Crous P.W."/>
            <person name="Fauchery L."/>
            <person name="Girlanda M."/>
            <person name="Hayes R."/>
            <person name="Keri Z."/>
            <person name="LaButti K."/>
            <person name="Lipzen A."/>
            <person name="Lombard V."/>
            <person name="Magnuson J."/>
            <person name="Maillard F."/>
            <person name="Morin E."/>
            <person name="Murat C."/>
            <person name="Nolan M."/>
            <person name="Ohm R."/>
            <person name="Pangilinan J."/>
            <person name="Pereira M."/>
            <person name="Perotto S."/>
            <person name="Peter M."/>
            <person name="Riley R."/>
            <person name="Sitrit Y."/>
            <person name="Stielow B."/>
            <person name="Szollosi G."/>
            <person name="Zifcakova L."/>
            <person name="Stursova M."/>
            <person name="Spatafora J.W."/>
            <person name="Tedersoo L."/>
            <person name="Vaario L.-M."/>
            <person name="Yamada A."/>
            <person name="Yan M."/>
            <person name="Wang P."/>
            <person name="Xu J."/>
            <person name="Bruns T."/>
            <person name="Baldrian P."/>
            <person name="Vilgalys R."/>
            <person name="Henrissat B."/>
            <person name="Grigoriev I.V."/>
            <person name="Hibbett D."/>
            <person name="Nagy L.G."/>
            <person name="Martin F.M."/>
        </authorList>
    </citation>
    <scope>NUCLEOTIDE SEQUENCE</scope>
    <source>
        <strain evidence="1">BED1</strain>
    </source>
</reference>
<keyword evidence="2" id="KW-1185">Reference proteome</keyword>